<sequence>MLDSAPQPAGPLRPPARHPFRASLPRRVLLPMPVYEPEVQAAMARAALRSQPVDWKRITVQDVKEFLMAYCACFMAIIAFFG</sequence>
<keyword evidence="2" id="KW-1185">Reference proteome</keyword>
<accession>A0ABV7V636</accession>
<dbReference type="Proteomes" id="UP001595683">
    <property type="component" value="Unassembled WGS sequence"/>
</dbReference>
<gene>
    <name evidence="1" type="ORF">ACFOOT_13545</name>
</gene>
<comment type="caution">
    <text evidence="1">The sequence shown here is derived from an EMBL/GenBank/DDBJ whole genome shotgun (WGS) entry which is preliminary data.</text>
</comment>
<name>A0ABV7V636_9SPHN</name>
<proteinExistence type="predicted"/>
<evidence type="ECO:0000313" key="2">
    <source>
        <dbReference type="Proteomes" id="UP001595683"/>
    </source>
</evidence>
<protein>
    <submittedName>
        <fullName evidence="1">Uncharacterized protein</fullName>
    </submittedName>
</protein>
<dbReference type="EMBL" id="JBHRYE010000021">
    <property type="protein sequence ID" value="MFC3672442.1"/>
    <property type="molecule type" value="Genomic_DNA"/>
</dbReference>
<evidence type="ECO:0000313" key="1">
    <source>
        <dbReference type="EMBL" id="MFC3672442.1"/>
    </source>
</evidence>
<dbReference type="RefSeq" id="WP_191324206.1">
    <property type="nucleotide sequence ID" value="NZ_BMZP01000007.1"/>
</dbReference>
<organism evidence="1 2">
    <name type="scientific">Novosphingobium pokkalii</name>
    <dbReference type="NCBI Taxonomy" id="1770194"/>
    <lineage>
        <taxon>Bacteria</taxon>
        <taxon>Pseudomonadati</taxon>
        <taxon>Pseudomonadota</taxon>
        <taxon>Alphaproteobacteria</taxon>
        <taxon>Sphingomonadales</taxon>
        <taxon>Sphingomonadaceae</taxon>
        <taxon>Novosphingobium</taxon>
    </lineage>
</organism>
<reference evidence="2" key="1">
    <citation type="journal article" date="2019" name="Int. J. Syst. Evol. Microbiol.">
        <title>The Global Catalogue of Microorganisms (GCM) 10K type strain sequencing project: providing services to taxonomists for standard genome sequencing and annotation.</title>
        <authorList>
            <consortium name="The Broad Institute Genomics Platform"/>
            <consortium name="The Broad Institute Genome Sequencing Center for Infectious Disease"/>
            <person name="Wu L."/>
            <person name="Ma J."/>
        </authorList>
    </citation>
    <scope>NUCLEOTIDE SEQUENCE [LARGE SCALE GENOMIC DNA]</scope>
    <source>
        <strain evidence="2">KCTC 42224</strain>
    </source>
</reference>